<evidence type="ECO:0000256" key="1">
    <source>
        <dbReference type="ARBA" id="ARBA00002448"/>
    </source>
</evidence>
<dbReference type="AlphaFoldDB" id="A0A433CW61"/>
<evidence type="ECO:0000256" key="15">
    <source>
        <dbReference type="ARBA" id="ARBA00023244"/>
    </source>
</evidence>
<dbReference type="OrthoDB" id="1906957at2759"/>
<dbReference type="FunFam" id="3.40.50.800:FF:000015">
    <property type="entry name" value="Histidyl-tRNA synthetase, mitochondrial"/>
    <property type="match status" value="1"/>
</dbReference>
<dbReference type="InterPro" id="IPR004154">
    <property type="entry name" value="Anticodon-bd"/>
</dbReference>
<feature type="compositionally biased region" description="Basic and acidic residues" evidence="20">
    <location>
        <begin position="369"/>
        <end position="380"/>
    </location>
</feature>
<dbReference type="InterPro" id="IPR038071">
    <property type="entry name" value="UROD/MetE-like_sf"/>
</dbReference>
<sequence length="929" mass="102927">MVETADVLIAQIKEQADKIRALKIQKADNSIIDAEVLVQNELKQQLATLRTSQLHAGDSAEKKKEKEEKGSFVLKTPKGTKDYNDKEMAIREKVFSTITSVFKRHGAVTIDTPVFELKEILSGKYGEDSKLIYDLKDQGGEECSLRYDLTVPFARFLAMNGKEYQNFKRYHIAKVYRRDQPAMTKGRMREFYQCDFDIAGTYDPMVPDAEILRILCETLSALDVGKYTVKINHRKILDGIFEICGVPVDKIRPISSAVDKLDKLPWEDVRKEMTEEKGLSTGSADAIGEYVKLKSGRELLDRLVADHKLVANPSAKKGLDDMALLFRYLEVLGVMDKMSFDLSLARGLDYYTGIIYEAVTEKSAPPKLAEGKRPTTKKDTDELDESTVGVGSIAAGGRYDELVGMFSGKNKKGEANLRIPCVGVSIGVERVFSILLAKYRTEEIKSNEVEAFVMAVGDGLLEERMAVATELWDNGVKAEYMFKVKPKPQNQFDACDKHQIPFAIILGPDELARGEARIKDMRAKDKSQGAGEIVKRADVVKEIKKRIAAGAVAPPMPTPSTVPAVVGEGVPFPELKNDLILRAARGEQVERTPIWIMRQAGRYLPEFRALRVEHDFFSICRTPELACKLTLQPIDRYAGLLDAAIIFSDILVIPQAMGMEVELIAGKGPSFPSPLEVPADMARLVTNVDVTASLGYVYEAITKTRRALDGRVPLLGFIGAPWTLMAYMIEGGGSKNLSKAKTWLFDYPEESHQLLGRITDVAVEFLVGQIKAGAQMVQVFESWGGELGPGDFTAFSLPYIRQISTRVRSSLAAQSLPAVPMTIFAKGSWYALDQLADSGYDVVSLDWTVDPAYALSVTKGRVTLQGNMDPTRLFAGEKAIRQAAREMVKGFGKEARYIANLGHGILPGVDPEALRAYLEEVRDVSLEIR</sequence>
<dbReference type="Proteomes" id="UP000268093">
    <property type="component" value="Unassembled WGS sequence"/>
</dbReference>
<dbReference type="EC" id="4.1.1.37" evidence="18"/>
<dbReference type="PANTHER" id="PTHR11476">
    <property type="entry name" value="HISTIDYL-TRNA SYNTHETASE"/>
    <property type="match status" value="1"/>
</dbReference>
<keyword evidence="9" id="KW-0547">Nucleotide-binding</keyword>
<dbReference type="InterPro" id="IPR009068">
    <property type="entry name" value="uS15_NS1_RNA-bd_sf"/>
</dbReference>
<comment type="catalytic activity">
    <reaction evidence="18">
        <text>uroporphyrinogen III + 4 H(+) = coproporphyrinogen III + 4 CO2</text>
        <dbReference type="Rhea" id="RHEA:19865"/>
        <dbReference type="ChEBI" id="CHEBI:15378"/>
        <dbReference type="ChEBI" id="CHEBI:16526"/>
        <dbReference type="ChEBI" id="CHEBI:57308"/>
        <dbReference type="ChEBI" id="CHEBI:57309"/>
        <dbReference type="EC" id="4.1.1.37"/>
    </reaction>
</comment>
<dbReference type="CDD" id="cd00717">
    <property type="entry name" value="URO-D"/>
    <property type="match status" value="1"/>
</dbReference>
<dbReference type="PROSITE" id="PS51185">
    <property type="entry name" value="WHEP_TRS_2"/>
    <property type="match status" value="1"/>
</dbReference>
<feature type="region of interest" description="Disordered" evidence="20">
    <location>
        <begin position="54"/>
        <end position="76"/>
    </location>
</feature>
<evidence type="ECO:0000256" key="20">
    <source>
        <dbReference type="SAM" id="MobiDB-lite"/>
    </source>
</evidence>
<dbReference type="CDD" id="cd00859">
    <property type="entry name" value="HisRS_anticodon"/>
    <property type="match status" value="1"/>
</dbReference>
<dbReference type="GO" id="GO:0004821">
    <property type="term" value="F:histidine-tRNA ligase activity"/>
    <property type="evidence" value="ECO:0007669"/>
    <property type="project" value="UniProtKB-EC"/>
</dbReference>
<dbReference type="SUPFAM" id="SSF51726">
    <property type="entry name" value="UROD/MetE-like"/>
    <property type="match status" value="1"/>
</dbReference>
<evidence type="ECO:0000313" key="23">
    <source>
        <dbReference type="EMBL" id="RUP42747.1"/>
    </source>
</evidence>
<evidence type="ECO:0000259" key="21">
    <source>
        <dbReference type="PROSITE" id="PS50862"/>
    </source>
</evidence>
<evidence type="ECO:0000256" key="19">
    <source>
        <dbReference type="RuleBase" id="RU004169"/>
    </source>
</evidence>
<dbReference type="NCBIfam" id="TIGR01464">
    <property type="entry name" value="hemE"/>
    <property type="match status" value="1"/>
</dbReference>
<dbReference type="InterPro" id="IPR045864">
    <property type="entry name" value="aa-tRNA-synth_II/BPL/LPL"/>
</dbReference>
<protein>
    <recommendedName>
        <fullName evidence="18">Uroporphyrinogen decarboxylase</fullName>
        <ecNumber evidence="18">4.1.1.37</ecNumber>
    </recommendedName>
</protein>
<dbReference type="InterPro" id="IPR015807">
    <property type="entry name" value="His-tRNA-ligase"/>
</dbReference>
<dbReference type="GO" id="GO:0004853">
    <property type="term" value="F:uroporphyrinogen decarboxylase activity"/>
    <property type="evidence" value="ECO:0007669"/>
    <property type="project" value="UniProtKB-EC"/>
</dbReference>
<keyword evidence="7" id="KW-0963">Cytoplasm</keyword>
<dbReference type="Gene3D" id="3.20.20.210">
    <property type="match status" value="1"/>
</dbReference>
<keyword evidence="12" id="KW-0648">Protein biosynthesis</keyword>
<keyword evidence="13" id="KW-0030">Aminoacyl-tRNA synthetase</keyword>
<feature type="domain" description="Aminoacyl-transfer RNA synthetases class-II family profile" evidence="21">
    <location>
        <begin position="79"/>
        <end position="486"/>
    </location>
</feature>
<comment type="caution">
    <text evidence="23">The sequence shown here is derived from an EMBL/GenBank/DDBJ whole genome shotgun (WGS) entry which is preliminary data.</text>
</comment>
<comment type="catalytic activity">
    <reaction evidence="16">
        <text>tRNA(His) + L-histidine + ATP = L-histidyl-tRNA(His) + AMP + diphosphate + H(+)</text>
        <dbReference type="Rhea" id="RHEA:17313"/>
        <dbReference type="Rhea" id="RHEA-COMP:9665"/>
        <dbReference type="Rhea" id="RHEA-COMP:9689"/>
        <dbReference type="ChEBI" id="CHEBI:15378"/>
        <dbReference type="ChEBI" id="CHEBI:30616"/>
        <dbReference type="ChEBI" id="CHEBI:33019"/>
        <dbReference type="ChEBI" id="CHEBI:57595"/>
        <dbReference type="ChEBI" id="CHEBI:78442"/>
        <dbReference type="ChEBI" id="CHEBI:78527"/>
        <dbReference type="ChEBI" id="CHEBI:456215"/>
        <dbReference type="EC" id="6.1.1.21"/>
    </reaction>
</comment>
<keyword evidence="11" id="KW-0067">ATP-binding</keyword>
<evidence type="ECO:0000256" key="8">
    <source>
        <dbReference type="ARBA" id="ARBA00022598"/>
    </source>
</evidence>
<evidence type="ECO:0000256" key="14">
    <source>
        <dbReference type="ARBA" id="ARBA00023239"/>
    </source>
</evidence>
<feature type="region of interest" description="Disordered" evidence="20">
    <location>
        <begin position="365"/>
        <end position="384"/>
    </location>
</feature>
<evidence type="ECO:0000256" key="16">
    <source>
        <dbReference type="ARBA" id="ARBA00047639"/>
    </source>
</evidence>
<dbReference type="InterPro" id="IPR006195">
    <property type="entry name" value="aa-tRNA-synth_II"/>
</dbReference>
<evidence type="ECO:0000256" key="7">
    <source>
        <dbReference type="ARBA" id="ARBA00022490"/>
    </source>
</evidence>
<evidence type="ECO:0000256" key="13">
    <source>
        <dbReference type="ARBA" id="ARBA00023146"/>
    </source>
</evidence>
<gene>
    <name evidence="23" type="ORF">BC936DRAFT_138141</name>
</gene>
<proteinExistence type="inferred from homology"/>
<dbReference type="GO" id="GO:0005739">
    <property type="term" value="C:mitochondrion"/>
    <property type="evidence" value="ECO:0007669"/>
    <property type="project" value="TreeGrafter"/>
</dbReference>
<comment type="function">
    <text evidence="17">Catalyzes the aminoacylation of histidyl-tRNA in both the cytoplasm and the mitochondrion.</text>
</comment>
<evidence type="ECO:0000256" key="12">
    <source>
        <dbReference type="ARBA" id="ARBA00022917"/>
    </source>
</evidence>
<comment type="subunit">
    <text evidence="6">Homodimer.</text>
</comment>
<keyword evidence="15 18" id="KW-0627">Porphyrin biosynthesis</keyword>
<dbReference type="Gene3D" id="3.40.50.800">
    <property type="entry name" value="Anticodon-binding domain"/>
    <property type="match status" value="1"/>
</dbReference>
<evidence type="ECO:0000256" key="3">
    <source>
        <dbReference type="ARBA" id="ARBA00004804"/>
    </source>
</evidence>
<feature type="domain" description="WHEP-TRS" evidence="22">
    <location>
        <begin position="4"/>
        <end position="60"/>
    </location>
</feature>
<dbReference type="Pfam" id="PF03129">
    <property type="entry name" value="HGTP_anticodon"/>
    <property type="match status" value="1"/>
</dbReference>
<dbReference type="GO" id="GO:0006427">
    <property type="term" value="P:histidyl-tRNA aminoacylation"/>
    <property type="evidence" value="ECO:0007669"/>
    <property type="project" value="InterPro"/>
</dbReference>
<comment type="function">
    <text evidence="1">Catalyzes the decarboxylation of four acetate groups of uroporphyrinogen-III to yield coproporphyrinogen-III.</text>
</comment>
<dbReference type="GO" id="GO:0005829">
    <property type="term" value="C:cytosol"/>
    <property type="evidence" value="ECO:0007669"/>
    <property type="project" value="TreeGrafter"/>
</dbReference>
<dbReference type="InterPro" id="IPR033656">
    <property type="entry name" value="HisRS_anticodon"/>
</dbReference>
<dbReference type="HAMAP" id="MF_00218">
    <property type="entry name" value="URO_D"/>
    <property type="match status" value="1"/>
</dbReference>
<comment type="subcellular location">
    <subcellularLocation>
        <location evidence="2">Cytoplasm</location>
    </subcellularLocation>
</comment>
<reference evidence="23 24" key="1">
    <citation type="journal article" date="2018" name="New Phytol.">
        <title>Phylogenomics of Endogonaceae and evolution of mycorrhizas within Mucoromycota.</title>
        <authorList>
            <person name="Chang Y."/>
            <person name="Desiro A."/>
            <person name="Na H."/>
            <person name="Sandor L."/>
            <person name="Lipzen A."/>
            <person name="Clum A."/>
            <person name="Barry K."/>
            <person name="Grigoriev I.V."/>
            <person name="Martin F.M."/>
            <person name="Stajich J.E."/>
            <person name="Smith M.E."/>
            <person name="Bonito G."/>
            <person name="Spatafora J.W."/>
        </authorList>
    </citation>
    <scope>NUCLEOTIDE SEQUENCE [LARGE SCALE GENOMIC DNA]</scope>
    <source>
        <strain evidence="23 24">GMNB39</strain>
    </source>
</reference>
<keyword evidence="10 18" id="KW-0210">Decarboxylase</keyword>
<dbReference type="GO" id="GO:0005524">
    <property type="term" value="F:ATP binding"/>
    <property type="evidence" value="ECO:0007669"/>
    <property type="project" value="UniProtKB-KW"/>
</dbReference>
<dbReference type="PANTHER" id="PTHR11476:SF7">
    <property type="entry name" value="HISTIDINE--TRNA LIGASE"/>
    <property type="match status" value="1"/>
</dbReference>
<evidence type="ECO:0000256" key="4">
    <source>
        <dbReference type="ARBA" id="ARBA00008226"/>
    </source>
</evidence>
<dbReference type="InterPro" id="IPR036621">
    <property type="entry name" value="Anticodon-bd_dom_sf"/>
</dbReference>
<dbReference type="InterPro" id="IPR041715">
    <property type="entry name" value="HisRS-like_core"/>
</dbReference>
<accession>A0A433CW61</accession>
<dbReference type="Pfam" id="PF13393">
    <property type="entry name" value="tRNA-synt_His"/>
    <property type="match status" value="1"/>
</dbReference>
<comment type="pathway">
    <text evidence="3 18">Porphyrin-containing compound metabolism; protoporphyrin-IX biosynthesis; coproporphyrinogen-III from 5-aminolevulinate: step 4/4.</text>
</comment>
<dbReference type="Gene3D" id="3.30.930.10">
    <property type="entry name" value="Bira Bifunctional Protein, Domain 2"/>
    <property type="match status" value="1"/>
</dbReference>
<evidence type="ECO:0000256" key="6">
    <source>
        <dbReference type="ARBA" id="ARBA00011738"/>
    </source>
</evidence>
<dbReference type="PROSITE" id="PS50862">
    <property type="entry name" value="AA_TRNA_LIGASE_II"/>
    <property type="match status" value="1"/>
</dbReference>
<dbReference type="UniPathway" id="UPA00251">
    <property type="reaction ID" value="UER00321"/>
</dbReference>
<evidence type="ECO:0000256" key="10">
    <source>
        <dbReference type="ARBA" id="ARBA00022793"/>
    </source>
</evidence>
<dbReference type="SUPFAM" id="SSF55681">
    <property type="entry name" value="Class II aaRS and biotin synthetases"/>
    <property type="match status" value="1"/>
</dbReference>
<dbReference type="GO" id="GO:0032543">
    <property type="term" value="P:mitochondrial translation"/>
    <property type="evidence" value="ECO:0007669"/>
    <property type="project" value="TreeGrafter"/>
</dbReference>
<dbReference type="SMART" id="SM00991">
    <property type="entry name" value="WHEP-TRS"/>
    <property type="match status" value="1"/>
</dbReference>
<dbReference type="FunFam" id="3.20.20.210:FF:000001">
    <property type="entry name" value="Uroporphyrinogen decarboxylase"/>
    <property type="match status" value="1"/>
</dbReference>
<evidence type="ECO:0000256" key="5">
    <source>
        <dbReference type="ARBA" id="ARBA00009935"/>
    </source>
</evidence>
<dbReference type="GO" id="GO:0006782">
    <property type="term" value="P:protoporphyrinogen IX biosynthetic process"/>
    <property type="evidence" value="ECO:0007669"/>
    <property type="project" value="UniProtKB-UniPathway"/>
</dbReference>
<keyword evidence="14 18" id="KW-0456">Lyase</keyword>
<dbReference type="NCBIfam" id="TIGR00442">
    <property type="entry name" value="hisS"/>
    <property type="match status" value="1"/>
</dbReference>
<evidence type="ECO:0000256" key="11">
    <source>
        <dbReference type="ARBA" id="ARBA00022840"/>
    </source>
</evidence>
<comment type="similarity">
    <text evidence="5 19">Belongs to the uroporphyrinogen decarboxylase family.</text>
</comment>
<dbReference type="Pfam" id="PF01208">
    <property type="entry name" value="URO-D"/>
    <property type="match status" value="1"/>
</dbReference>
<dbReference type="InterPro" id="IPR000738">
    <property type="entry name" value="WHEP-TRS_dom"/>
</dbReference>
<dbReference type="EMBL" id="RBNI01012536">
    <property type="protein sequence ID" value="RUP42747.1"/>
    <property type="molecule type" value="Genomic_DNA"/>
</dbReference>
<organism evidence="23 24">
    <name type="scientific">Jimgerdemannia flammicorona</name>
    <dbReference type="NCBI Taxonomy" id="994334"/>
    <lineage>
        <taxon>Eukaryota</taxon>
        <taxon>Fungi</taxon>
        <taxon>Fungi incertae sedis</taxon>
        <taxon>Mucoromycota</taxon>
        <taxon>Mucoromycotina</taxon>
        <taxon>Endogonomycetes</taxon>
        <taxon>Endogonales</taxon>
        <taxon>Endogonaceae</taxon>
        <taxon>Jimgerdemannia</taxon>
    </lineage>
</organism>
<name>A0A433CW61_9FUNG</name>
<evidence type="ECO:0000256" key="18">
    <source>
        <dbReference type="RuleBase" id="RU000554"/>
    </source>
</evidence>
<dbReference type="CDD" id="cd00773">
    <property type="entry name" value="HisRS-like_core"/>
    <property type="match status" value="1"/>
</dbReference>
<evidence type="ECO:0000313" key="24">
    <source>
        <dbReference type="Proteomes" id="UP000268093"/>
    </source>
</evidence>
<comment type="similarity">
    <text evidence="4">Belongs to the class-II aminoacyl-tRNA synthetase family.</text>
</comment>
<evidence type="ECO:0000259" key="22">
    <source>
        <dbReference type="PROSITE" id="PS51185"/>
    </source>
</evidence>
<dbReference type="SUPFAM" id="SSF47060">
    <property type="entry name" value="S15/NS1 RNA-binding domain"/>
    <property type="match status" value="1"/>
</dbReference>
<evidence type="ECO:0000256" key="2">
    <source>
        <dbReference type="ARBA" id="ARBA00004496"/>
    </source>
</evidence>
<dbReference type="SUPFAM" id="SSF52954">
    <property type="entry name" value="Class II aaRS ABD-related"/>
    <property type="match status" value="1"/>
</dbReference>
<keyword evidence="8" id="KW-0436">Ligase</keyword>
<evidence type="ECO:0000256" key="17">
    <source>
        <dbReference type="ARBA" id="ARBA00058343"/>
    </source>
</evidence>
<dbReference type="InterPro" id="IPR006361">
    <property type="entry name" value="Uroporphyrinogen_deCO2ase_HemE"/>
</dbReference>
<feature type="compositionally biased region" description="Basic and acidic residues" evidence="20">
    <location>
        <begin position="58"/>
        <end position="70"/>
    </location>
</feature>
<dbReference type="GO" id="GO:0003723">
    <property type="term" value="F:RNA binding"/>
    <property type="evidence" value="ECO:0007669"/>
    <property type="project" value="TreeGrafter"/>
</dbReference>
<keyword evidence="24" id="KW-1185">Reference proteome</keyword>
<dbReference type="InterPro" id="IPR000257">
    <property type="entry name" value="Uroporphyrinogen_deCOase"/>
</dbReference>
<evidence type="ECO:0000256" key="9">
    <source>
        <dbReference type="ARBA" id="ARBA00022741"/>
    </source>
</evidence>
<dbReference type="PROSITE" id="PS00906">
    <property type="entry name" value="UROD_1"/>
    <property type="match status" value="1"/>
</dbReference>
<dbReference type="Gene3D" id="1.10.287.10">
    <property type="entry name" value="S15/NS1, RNA-binding"/>
    <property type="match status" value="1"/>
</dbReference>
<dbReference type="FunFam" id="3.30.930.10:FF:000021">
    <property type="entry name" value="Probable histidine--tRNA ligase, mitochondrial"/>
    <property type="match status" value="1"/>
</dbReference>